<accession>D9RZA0</accession>
<keyword evidence="2" id="KW-1133">Transmembrane helix</keyword>
<dbReference type="eggNOG" id="COG4967">
    <property type="taxonomic scope" value="Bacteria"/>
</dbReference>
<organism evidence="3 4">
    <name type="scientific">Thermosediminibacter oceani (strain ATCC BAA-1034 / DSM 16646 / JW/IW-1228P)</name>
    <dbReference type="NCBI Taxonomy" id="555079"/>
    <lineage>
        <taxon>Bacteria</taxon>
        <taxon>Bacillati</taxon>
        <taxon>Bacillota</taxon>
        <taxon>Clostridia</taxon>
        <taxon>Thermosediminibacterales</taxon>
        <taxon>Thermosediminibacteraceae</taxon>
        <taxon>Thermosediminibacter</taxon>
    </lineage>
</organism>
<name>D9RZA0_THEOJ</name>
<evidence type="ECO:0000313" key="3">
    <source>
        <dbReference type="EMBL" id="ADL08654.1"/>
    </source>
</evidence>
<dbReference type="Proteomes" id="UP000000272">
    <property type="component" value="Chromosome"/>
</dbReference>
<dbReference type="Pfam" id="PF07963">
    <property type="entry name" value="N_methyl"/>
    <property type="match status" value="1"/>
</dbReference>
<keyword evidence="2" id="KW-0472">Membrane</keyword>
<evidence type="ECO:0000313" key="4">
    <source>
        <dbReference type="Proteomes" id="UP000000272"/>
    </source>
</evidence>
<keyword evidence="4" id="KW-1185">Reference proteome</keyword>
<gene>
    <name evidence="3" type="ordered locus">Toce_1925</name>
</gene>
<dbReference type="RefSeq" id="WP_013276674.1">
    <property type="nucleotide sequence ID" value="NC_014377.1"/>
</dbReference>
<feature type="region of interest" description="Disordered" evidence="1">
    <location>
        <begin position="76"/>
        <end position="95"/>
    </location>
</feature>
<protein>
    <recommendedName>
        <fullName evidence="5">Prepilin-type N-terminal cleavage/methylation domain-containing protein</fullName>
    </recommendedName>
</protein>
<evidence type="ECO:0000256" key="1">
    <source>
        <dbReference type="SAM" id="MobiDB-lite"/>
    </source>
</evidence>
<dbReference type="EMBL" id="CP002131">
    <property type="protein sequence ID" value="ADL08654.1"/>
    <property type="molecule type" value="Genomic_DNA"/>
</dbReference>
<sequence>MIWAPKVKGKTSQQDNPNNGGFTLVEVLIATLVLVAAIVPLMNAFIHGARWTAESRDLITALNLAQGKLEELKNKPYASLEAGEPTDPDQPPRPFTGYPEYTYRISVFENDKKNLKTITIKIYDAATSREILSLTMDRGDWR</sequence>
<proteinExistence type="predicted"/>
<reference evidence="3 4" key="1">
    <citation type="journal article" date="2010" name="Stand. Genomic Sci.">
        <title>Complete genome sequence of Thermosediminibacter oceani type strain (JW/IW-1228P).</title>
        <authorList>
            <person name="Pitluck S."/>
            <person name="Yasawong M."/>
            <person name="Munk C."/>
            <person name="Nolan M."/>
            <person name="Lapidus A."/>
            <person name="Lucas S."/>
            <person name="Glavina Del Rio T."/>
            <person name="Tice H."/>
            <person name="Cheng J.F."/>
            <person name="Bruce D."/>
            <person name="Detter C."/>
            <person name="Tapia R."/>
            <person name="Han C."/>
            <person name="Goodwin L."/>
            <person name="Liolios K."/>
            <person name="Ivanova N."/>
            <person name="Mavromatis K."/>
            <person name="Mikhailova N."/>
            <person name="Pati A."/>
            <person name="Chen A."/>
            <person name="Palaniappan K."/>
            <person name="Land M."/>
            <person name="Hauser L."/>
            <person name="Chang Y.J."/>
            <person name="Jeffries C.D."/>
            <person name="Rohde M."/>
            <person name="Spring S."/>
            <person name="Sikorski J."/>
            <person name="Goker M."/>
            <person name="Woyke T."/>
            <person name="Bristow J."/>
            <person name="Eisen J.A."/>
            <person name="Markowitz V."/>
            <person name="Hugenholtz P."/>
            <person name="Kyrpides N.C."/>
            <person name="Klenk H.P."/>
        </authorList>
    </citation>
    <scope>NUCLEOTIDE SEQUENCE [LARGE SCALE GENOMIC DNA]</scope>
    <source>
        <strain evidence="4">ATCC BAA-1034 / DSM 16646 / JW/IW-1228P</strain>
    </source>
</reference>
<dbReference type="HOGENOM" id="CLU_1989017_0_0_9"/>
<dbReference type="AlphaFoldDB" id="D9RZA0"/>
<evidence type="ECO:0000256" key="2">
    <source>
        <dbReference type="SAM" id="Phobius"/>
    </source>
</evidence>
<dbReference type="OrthoDB" id="1729776at2"/>
<dbReference type="InterPro" id="IPR012902">
    <property type="entry name" value="N_methyl_site"/>
</dbReference>
<feature type="transmembrane region" description="Helical" evidence="2">
    <location>
        <begin position="20"/>
        <end position="46"/>
    </location>
</feature>
<keyword evidence="2" id="KW-0812">Transmembrane</keyword>
<dbReference type="STRING" id="555079.Toce_1925"/>
<dbReference type="KEGG" id="toc:Toce_1925"/>
<evidence type="ECO:0008006" key="5">
    <source>
        <dbReference type="Google" id="ProtNLM"/>
    </source>
</evidence>